<feature type="region of interest" description="Disordered" evidence="11">
    <location>
        <begin position="458"/>
        <end position="492"/>
    </location>
</feature>
<evidence type="ECO:0000256" key="11">
    <source>
        <dbReference type="SAM" id="MobiDB-lite"/>
    </source>
</evidence>
<feature type="transmembrane region" description="Helical" evidence="12">
    <location>
        <begin position="12"/>
        <end position="39"/>
    </location>
</feature>
<dbReference type="GO" id="GO:0000155">
    <property type="term" value="F:phosphorelay sensor kinase activity"/>
    <property type="evidence" value="ECO:0007669"/>
    <property type="project" value="InterPro"/>
</dbReference>
<organism evidence="15 16">
    <name type="scientific">Vreelandella sulfidaeris</name>
    <dbReference type="NCBI Taxonomy" id="115553"/>
    <lineage>
        <taxon>Bacteria</taxon>
        <taxon>Pseudomonadati</taxon>
        <taxon>Pseudomonadota</taxon>
        <taxon>Gammaproteobacteria</taxon>
        <taxon>Oceanospirillales</taxon>
        <taxon>Halomonadaceae</taxon>
        <taxon>Vreelandella</taxon>
    </lineage>
</organism>
<dbReference type="SUPFAM" id="SSF55874">
    <property type="entry name" value="ATPase domain of HSP90 chaperone/DNA topoisomerase II/histidine kinase"/>
    <property type="match status" value="1"/>
</dbReference>
<dbReference type="SMART" id="SM00387">
    <property type="entry name" value="HATPase_c"/>
    <property type="match status" value="1"/>
</dbReference>
<dbReference type="InterPro" id="IPR036097">
    <property type="entry name" value="HisK_dim/P_sf"/>
</dbReference>
<evidence type="ECO:0000256" key="12">
    <source>
        <dbReference type="SAM" id="Phobius"/>
    </source>
</evidence>
<dbReference type="EC" id="2.7.13.3" evidence="3"/>
<dbReference type="PANTHER" id="PTHR45436">
    <property type="entry name" value="SENSOR HISTIDINE KINASE YKOH"/>
    <property type="match status" value="1"/>
</dbReference>
<keyword evidence="8 12" id="KW-1133">Transmembrane helix</keyword>
<keyword evidence="10 12" id="KW-0472">Membrane</keyword>
<evidence type="ECO:0000256" key="7">
    <source>
        <dbReference type="ARBA" id="ARBA00022777"/>
    </source>
</evidence>
<dbReference type="PRINTS" id="PR00344">
    <property type="entry name" value="BCTRLSENSOR"/>
</dbReference>
<protein>
    <recommendedName>
        <fullName evidence="3">histidine kinase</fullName>
        <ecNumber evidence="3">2.7.13.3</ecNumber>
    </recommendedName>
</protein>
<keyword evidence="9" id="KW-0902">Two-component regulatory system</keyword>
<feature type="compositionally biased region" description="Basic and acidic residues" evidence="11">
    <location>
        <begin position="458"/>
        <end position="484"/>
    </location>
</feature>
<dbReference type="Gene3D" id="3.30.565.10">
    <property type="entry name" value="Histidine kinase-like ATPase, C-terminal domain"/>
    <property type="match status" value="1"/>
</dbReference>
<keyword evidence="16" id="KW-1185">Reference proteome</keyword>
<proteinExistence type="predicted"/>
<evidence type="ECO:0000256" key="10">
    <source>
        <dbReference type="ARBA" id="ARBA00023136"/>
    </source>
</evidence>
<sequence>MRFVKRMTLNSLRLKILLAYVAGMVLSITLLVIAATALLQSNMLARMDLTDATEGLIDNIEFDANGRPVGFDSSLEKRAWLYEGPQREAAYRILDEAGNVAAFSSSGEEFWPADGDPQRLARGSFTFEHEGKTFYGATQPLEHEGRRWYLQFTVSARLFDVVYTVAFPQVVAAVAVFGLVMFVAFGLCAYITLRYTLKPLRDVSESAAAISPRSINARLNTDAVPAEIAPLVDSFNHALERLERGYRLQQEFLGHAAHELKTPLALIRAQIELIADGQNEREALLSDVEYMTRQVQQLLLLAEASEAHNYQFTVVRMQDIAHETSAYLQRMAESADVHLTVLAADQGVTWKADRGACFTLLKNLLENAIQHAPEQTLVSLEIQGNTITVRDRGPGVEPEQLSLLFSHFWRGAHRRDHGAGLGLAICQEIAMAHGWTLSAHNAHPGLIVKLCRADNVDENDSRENDSQEKHIGERLPHHQDERPLKALTTDLL</sequence>
<feature type="domain" description="Histidine kinase" evidence="13">
    <location>
        <begin position="255"/>
        <end position="450"/>
    </location>
</feature>
<reference evidence="16" key="1">
    <citation type="submission" date="2018-06" db="EMBL/GenBank/DDBJ databases">
        <title>Whole genome sequencing of four bacterial strains from South Shetland trench revealing bio-synthetic gene clusters.</title>
        <authorList>
            <person name="Abdel-Mageed W.M."/>
            <person name="Lehri B."/>
            <person name="Jarmusch S."/>
            <person name="Miranda K."/>
            <person name="Goodfellow M."/>
            <person name="Jaspars M."/>
            <person name="Karlyshev A.V."/>
        </authorList>
    </citation>
    <scope>NUCLEOTIDE SEQUENCE [LARGE SCALE GENOMIC DNA]</scope>
    <source>
        <strain evidence="16">SST4</strain>
    </source>
</reference>
<dbReference type="CDD" id="cd00082">
    <property type="entry name" value="HisKA"/>
    <property type="match status" value="1"/>
</dbReference>
<evidence type="ECO:0000256" key="9">
    <source>
        <dbReference type="ARBA" id="ARBA00023012"/>
    </source>
</evidence>
<evidence type="ECO:0000256" key="4">
    <source>
        <dbReference type="ARBA" id="ARBA00022553"/>
    </source>
</evidence>
<evidence type="ECO:0000313" key="16">
    <source>
        <dbReference type="Proteomes" id="UP000252204"/>
    </source>
</evidence>
<dbReference type="GO" id="GO:0005886">
    <property type="term" value="C:plasma membrane"/>
    <property type="evidence" value="ECO:0007669"/>
    <property type="project" value="TreeGrafter"/>
</dbReference>
<dbReference type="SMART" id="SM00388">
    <property type="entry name" value="HisKA"/>
    <property type="match status" value="1"/>
</dbReference>
<dbReference type="AlphaFoldDB" id="A0A365TRW1"/>
<evidence type="ECO:0000256" key="2">
    <source>
        <dbReference type="ARBA" id="ARBA00004370"/>
    </source>
</evidence>
<evidence type="ECO:0000256" key="1">
    <source>
        <dbReference type="ARBA" id="ARBA00000085"/>
    </source>
</evidence>
<dbReference type="Pfam" id="PF00672">
    <property type="entry name" value="HAMP"/>
    <property type="match status" value="1"/>
</dbReference>
<evidence type="ECO:0000256" key="6">
    <source>
        <dbReference type="ARBA" id="ARBA00022692"/>
    </source>
</evidence>
<feature type="transmembrane region" description="Helical" evidence="12">
    <location>
        <begin position="170"/>
        <end position="193"/>
    </location>
</feature>
<dbReference type="PROSITE" id="PS50885">
    <property type="entry name" value="HAMP"/>
    <property type="match status" value="1"/>
</dbReference>
<feature type="domain" description="HAMP" evidence="14">
    <location>
        <begin position="194"/>
        <end position="247"/>
    </location>
</feature>
<evidence type="ECO:0000259" key="14">
    <source>
        <dbReference type="PROSITE" id="PS50885"/>
    </source>
</evidence>
<evidence type="ECO:0000256" key="5">
    <source>
        <dbReference type="ARBA" id="ARBA00022679"/>
    </source>
</evidence>
<keyword evidence="7 15" id="KW-0418">Kinase</keyword>
<accession>A0A365TRW1</accession>
<dbReference type="EMBL" id="QNTU01000002">
    <property type="protein sequence ID" value="RBI68780.1"/>
    <property type="molecule type" value="Genomic_DNA"/>
</dbReference>
<gene>
    <name evidence="15" type="ORF">DQ400_05280</name>
</gene>
<dbReference type="SUPFAM" id="SSF47384">
    <property type="entry name" value="Homodimeric domain of signal transducing histidine kinase"/>
    <property type="match status" value="1"/>
</dbReference>
<evidence type="ECO:0000256" key="3">
    <source>
        <dbReference type="ARBA" id="ARBA00012438"/>
    </source>
</evidence>
<dbReference type="Pfam" id="PF00512">
    <property type="entry name" value="HisKA"/>
    <property type="match status" value="1"/>
</dbReference>
<name>A0A365TRW1_9GAMM</name>
<comment type="catalytic activity">
    <reaction evidence="1">
        <text>ATP + protein L-histidine = ADP + protein N-phospho-L-histidine.</text>
        <dbReference type="EC" id="2.7.13.3"/>
    </reaction>
</comment>
<comment type="subcellular location">
    <subcellularLocation>
        <location evidence="2">Membrane</location>
    </subcellularLocation>
</comment>
<evidence type="ECO:0000256" key="8">
    <source>
        <dbReference type="ARBA" id="ARBA00022989"/>
    </source>
</evidence>
<dbReference type="InterPro" id="IPR050428">
    <property type="entry name" value="TCS_sensor_his_kinase"/>
</dbReference>
<dbReference type="Gene3D" id="1.10.287.130">
    <property type="match status" value="1"/>
</dbReference>
<dbReference type="InterPro" id="IPR005467">
    <property type="entry name" value="His_kinase_dom"/>
</dbReference>
<dbReference type="SMART" id="SM00304">
    <property type="entry name" value="HAMP"/>
    <property type="match status" value="1"/>
</dbReference>
<dbReference type="CDD" id="cd06225">
    <property type="entry name" value="HAMP"/>
    <property type="match status" value="1"/>
</dbReference>
<dbReference type="InterPro" id="IPR004358">
    <property type="entry name" value="Sig_transdc_His_kin-like_C"/>
</dbReference>
<evidence type="ECO:0000259" key="13">
    <source>
        <dbReference type="PROSITE" id="PS50109"/>
    </source>
</evidence>
<keyword evidence="4" id="KW-0597">Phosphoprotein</keyword>
<keyword evidence="5" id="KW-0808">Transferase</keyword>
<dbReference type="InterPro" id="IPR003594">
    <property type="entry name" value="HATPase_dom"/>
</dbReference>
<dbReference type="RefSeq" id="WP_113268748.1">
    <property type="nucleotide sequence ID" value="NZ_QNTU01000002.1"/>
</dbReference>
<dbReference type="InterPro" id="IPR003660">
    <property type="entry name" value="HAMP_dom"/>
</dbReference>
<evidence type="ECO:0000313" key="15">
    <source>
        <dbReference type="EMBL" id="RBI68780.1"/>
    </source>
</evidence>
<dbReference type="InterPro" id="IPR036890">
    <property type="entry name" value="HATPase_C_sf"/>
</dbReference>
<dbReference type="OrthoDB" id="9804645at2"/>
<dbReference type="Pfam" id="PF02518">
    <property type="entry name" value="HATPase_c"/>
    <property type="match status" value="1"/>
</dbReference>
<keyword evidence="6 12" id="KW-0812">Transmembrane</keyword>
<dbReference type="PROSITE" id="PS50109">
    <property type="entry name" value="HIS_KIN"/>
    <property type="match status" value="1"/>
</dbReference>
<dbReference type="Proteomes" id="UP000252204">
    <property type="component" value="Unassembled WGS sequence"/>
</dbReference>
<comment type="caution">
    <text evidence="15">The sequence shown here is derived from an EMBL/GenBank/DDBJ whole genome shotgun (WGS) entry which is preliminary data.</text>
</comment>
<dbReference type="InterPro" id="IPR003661">
    <property type="entry name" value="HisK_dim/P_dom"/>
</dbReference>
<dbReference type="PANTHER" id="PTHR45436:SF5">
    <property type="entry name" value="SENSOR HISTIDINE KINASE TRCS"/>
    <property type="match status" value="1"/>
</dbReference>